<protein>
    <recommendedName>
        <fullName evidence="4">DUF3429 domain-containing protein</fullName>
    </recommendedName>
</protein>
<feature type="transmembrane region" description="Helical" evidence="1">
    <location>
        <begin position="16"/>
        <end position="35"/>
    </location>
</feature>
<evidence type="ECO:0000313" key="2">
    <source>
        <dbReference type="EMBL" id="GAA0582316.1"/>
    </source>
</evidence>
<keyword evidence="3" id="KW-1185">Reference proteome</keyword>
<proteinExistence type="predicted"/>
<keyword evidence="1" id="KW-0812">Transmembrane</keyword>
<dbReference type="RefSeq" id="WP_343895233.1">
    <property type="nucleotide sequence ID" value="NZ_BAAAFZ010000026.1"/>
</dbReference>
<feature type="transmembrane region" description="Helical" evidence="1">
    <location>
        <begin position="103"/>
        <end position="121"/>
    </location>
</feature>
<feature type="transmembrane region" description="Helical" evidence="1">
    <location>
        <begin position="77"/>
        <end position="96"/>
    </location>
</feature>
<evidence type="ECO:0008006" key="4">
    <source>
        <dbReference type="Google" id="ProtNLM"/>
    </source>
</evidence>
<dbReference type="PANTHER" id="PTHR15887">
    <property type="entry name" value="TRANSMEMBRANE PROTEIN 69"/>
    <property type="match status" value="1"/>
</dbReference>
<name>A0ABP3Q7U5_9PROT</name>
<keyword evidence="1" id="KW-1133">Transmembrane helix</keyword>
<accession>A0ABP3Q7U5</accession>
<keyword evidence="1" id="KW-0472">Membrane</keyword>
<gene>
    <name evidence="2" type="ORF">GCM10009416_20920</name>
</gene>
<dbReference type="EMBL" id="BAAAFZ010000026">
    <property type="protein sequence ID" value="GAA0582316.1"/>
    <property type="molecule type" value="Genomic_DNA"/>
</dbReference>
<feature type="transmembrane region" description="Helical" evidence="1">
    <location>
        <begin position="47"/>
        <end position="65"/>
    </location>
</feature>
<sequence length="155" mass="15237">MTKDPTSPSADAPSRLLGYAGLLPFAAAAALALLGPPSWRGPALNALAAYGAVILSFLGAVHWGFALRAPAGEAPAAWPRLGLGVAPALVAWLALLLPPRPGLALLAAGMVAVAAVETAAAGRGLVPKAYLGLRWQLSLGAGACLALGAFATAGG</sequence>
<comment type="caution">
    <text evidence="2">The sequence shown here is derived from an EMBL/GenBank/DDBJ whole genome shotgun (WGS) entry which is preliminary data.</text>
</comment>
<dbReference type="InterPro" id="IPR021836">
    <property type="entry name" value="DUF3429"/>
</dbReference>
<dbReference type="PANTHER" id="PTHR15887:SF1">
    <property type="entry name" value="TRANSMEMBRANE PROTEIN 69"/>
    <property type="match status" value="1"/>
</dbReference>
<evidence type="ECO:0000256" key="1">
    <source>
        <dbReference type="SAM" id="Phobius"/>
    </source>
</evidence>
<organism evidence="2 3">
    <name type="scientific">Craurococcus roseus</name>
    <dbReference type="NCBI Taxonomy" id="77585"/>
    <lineage>
        <taxon>Bacteria</taxon>
        <taxon>Pseudomonadati</taxon>
        <taxon>Pseudomonadota</taxon>
        <taxon>Alphaproteobacteria</taxon>
        <taxon>Acetobacterales</taxon>
        <taxon>Acetobacteraceae</taxon>
        <taxon>Craurococcus</taxon>
    </lineage>
</organism>
<feature type="transmembrane region" description="Helical" evidence="1">
    <location>
        <begin position="133"/>
        <end position="153"/>
    </location>
</feature>
<evidence type="ECO:0000313" key="3">
    <source>
        <dbReference type="Proteomes" id="UP001501588"/>
    </source>
</evidence>
<dbReference type="Proteomes" id="UP001501588">
    <property type="component" value="Unassembled WGS sequence"/>
</dbReference>
<reference evidence="3" key="1">
    <citation type="journal article" date="2019" name="Int. J. Syst. Evol. Microbiol.">
        <title>The Global Catalogue of Microorganisms (GCM) 10K type strain sequencing project: providing services to taxonomists for standard genome sequencing and annotation.</title>
        <authorList>
            <consortium name="The Broad Institute Genomics Platform"/>
            <consortium name="The Broad Institute Genome Sequencing Center for Infectious Disease"/>
            <person name="Wu L."/>
            <person name="Ma J."/>
        </authorList>
    </citation>
    <scope>NUCLEOTIDE SEQUENCE [LARGE SCALE GENOMIC DNA]</scope>
    <source>
        <strain evidence="3">JCM 9933</strain>
    </source>
</reference>
<dbReference type="Pfam" id="PF11911">
    <property type="entry name" value="DUF3429"/>
    <property type="match status" value="1"/>
</dbReference>